<dbReference type="Gene3D" id="3.30.1150.10">
    <property type="match status" value="1"/>
</dbReference>
<dbReference type="RefSeq" id="WP_101470709.1">
    <property type="nucleotide sequence ID" value="NZ_PJND01000007.1"/>
</dbReference>
<proteinExistence type="predicted"/>
<dbReference type="SUPFAM" id="SSF82185">
    <property type="entry name" value="Histone H3 K4-specific methyltransferase SET7/9 N-terminal domain"/>
    <property type="match status" value="1"/>
</dbReference>
<evidence type="ECO:0000313" key="5">
    <source>
        <dbReference type="Proteomes" id="UP000233767"/>
    </source>
</evidence>
<dbReference type="GO" id="GO:0055085">
    <property type="term" value="P:transmembrane transport"/>
    <property type="evidence" value="ECO:0007669"/>
    <property type="project" value="InterPro"/>
</dbReference>
<accession>A0A497VCW5</accession>
<sequence>MKSFLLSVLFLMMPVLLLAQDGKDKKTLLDSLENPTVKDNYTYYKIVKNHNIPSDSYEIRNYYRSGKLYAEGKTTDSLGYNKTGKFITYYENGNKKSEGSYTNSNPTGPYKTWYENGKLQMDAEYFDTEKTIGNLKINQFYDAKGKQTVKDGNGVYEEESYGGKSSGKIKDGLKEGEWKGSNTTTKATFIEFYNAGNLISGESTDSDSQKYPYREILENPEPYKGMENFYKYVAANFHIENVDTPVSDKIIVSFIVEKDGSVANIKILKGLGGQLDLEAKRIVKKYNGWKPGKVRGMFARISLALPIAIHID</sequence>
<feature type="signal peptide" evidence="1">
    <location>
        <begin position="1"/>
        <end position="19"/>
    </location>
</feature>
<dbReference type="SUPFAM" id="SSF74653">
    <property type="entry name" value="TolA/TonB C-terminal domain"/>
    <property type="match status" value="1"/>
</dbReference>
<evidence type="ECO:0000313" key="6">
    <source>
        <dbReference type="Proteomes" id="UP000275027"/>
    </source>
</evidence>
<dbReference type="Pfam" id="PF03544">
    <property type="entry name" value="TonB_C"/>
    <property type="match status" value="1"/>
</dbReference>
<dbReference type="EMBL" id="PJND01000007">
    <property type="protein sequence ID" value="PKW28486.1"/>
    <property type="molecule type" value="Genomic_DNA"/>
</dbReference>
<name>A0A497VCW5_9FLAO</name>
<keyword evidence="5" id="KW-1185">Reference proteome</keyword>
<protein>
    <submittedName>
        <fullName evidence="4">MORN repeat protein</fullName>
    </submittedName>
</protein>
<dbReference type="Gene3D" id="3.90.930.1">
    <property type="match status" value="1"/>
</dbReference>
<dbReference type="InterPro" id="IPR011652">
    <property type="entry name" value="MORN_2"/>
</dbReference>
<feature type="domain" description="TonB C-terminal" evidence="2">
    <location>
        <begin position="249"/>
        <end position="306"/>
    </location>
</feature>
<evidence type="ECO:0000313" key="4">
    <source>
        <dbReference type="EMBL" id="RLJ36009.1"/>
    </source>
</evidence>
<evidence type="ECO:0000259" key="2">
    <source>
        <dbReference type="Pfam" id="PF03544"/>
    </source>
</evidence>
<organism evidence="4 6">
    <name type="scientific">Flavobacterium lindanitolerans</name>
    <dbReference type="NCBI Taxonomy" id="428988"/>
    <lineage>
        <taxon>Bacteria</taxon>
        <taxon>Pseudomonadati</taxon>
        <taxon>Bacteroidota</taxon>
        <taxon>Flavobacteriia</taxon>
        <taxon>Flavobacteriales</taxon>
        <taxon>Flavobacteriaceae</taxon>
        <taxon>Flavobacterium</taxon>
    </lineage>
</organism>
<dbReference type="Proteomes" id="UP000275027">
    <property type="component" value="Unassembled WGS sequence"/>
</dbReference>
<keyword evidence="1" id="KW-0732">Signal</keyword>
<evidence type="ECO:0000313" key="3">
    <source>
        <dbReference type="EMBL" id="PKW28486.1"/>
    </source>
</evidence>
<reference evidence="3 5" key="1">
    <citation type="submission" date="2017-12" db="EMBL/GenBank/DDBJ databases">
        <title>Genomic Encyclopedia of Type Strains, Phase III (KMG-III): the genomes of soil and plant-associated and newly described type strains.</title>
        <authorList>
            <person name="Whitman W."/>
        </authorList>
    </citation>
    <scope>NUCLEOTIDE SEQUENCE [LARGE SCALE GENOMIC DNA]</scope>
    <source>
        <strain evidence="3 5">IP-10</strain>
    </source>
</reference>
<gene>
    <name evidence="3" type="ORF">B0G92_0106</name>
    <name evidence="4" type="ORF">CLV50_1398</name>
</gene>
<dbReference type="Proteomes" id="UP000233767">
    <property type="component" value="Unassembled WGS sequence"/>
</dbReference>
<comment type="caution">
    <text evidence="4">The sequence shown here is derived from an EMBL/GenBank/DDBJ whole genome shotgun (WGS) entry which is preliminary data.</text>
</comment>
<reference evidence="4 6" key="2">
    <citation type="submission" date="2018-10" db="EMBL/GenBank/DDBJ databases">
        <title>Genomic Encyclopedia of Archaeal and Bacterial Type Strains, Phase II (KMG-II): from individual species to whole genera.</title>
        <authorList>
            <person name="Goeker M."/>
        </authorList>
    </citation>
    <scope>NUCLEOTIDE SEQUENCE [LARGE SCALE GENOMIC DNA]</scope>
    <source>
        <strain evidence="4 6">DSM 21886</strain>
    </source>
</reference>
<dbReference type="InterPro" id="IPR037682">
    <property type="entry name" value="TonB_C"/>
</dbReference>
<dbReference type="AlphaFoldDB" id="A0A497VCW5"/>
<feature type="chain" id="PRO_5019792892" evidence="1">
    <location>
        <begin position="20"/>
        <end position="312"/>
    </location>
</feature>
<dbReference type="Pfam" id="PF07661">
    <property type="entry name" value="MORN_2"/>
    <property type="match status" value="2"/>
</dbReference>
<dbReference type="EMBL" id="RCCB01000010">
    <property type="protein sequence ID" value="RLJ36009.1"/>
    <property type="molecule type" value="Genomic_DNA"/>
</dbReference>
<evidence type="ECO:0000256" key="1">
    <source>
        <dbReference type="SAM" id="SignalP"/>
    </source>
</evidence>